<accession>A0ACC1QPJ4</accession>
<proteinExistence type="predicted"/>
<name>A0ACC1QPJ4_9HYPO</name>
<protein>
    <submittedName>
        <fullName evidence="1">Uncharacterized protein</fullName>
    </submittedName>
</protein>
<dbReference type="Proteomes" id="UP001148737">
    <property type="component" value="Unassembled WGS sequence"/>
</dbReference>
<evidence type="ECO:0000313" key="1">
    <source>
        <dbReference type="EMBL" id="KAJ3482601.1"/>
    </source>
</evidence>
<evidence type="ECO:0000313" key="2">
    <source>
        <dbReference type="Proteomes" id="UP001148737"/>
    </source>
</evidence>
<reference evidence="1" key="1">
    <citation type="submission" date="2022-07" db="EMBL/GenBank/DDBJ databases">
        <title>Genome Sequence of Lecanicillium saksenae.</title>
        <authorList>
            <person name="Buettner E."/>
        </authorList>
    </citation>
    <scope>NUCLEOTIDE SEQUENCE</scope>
    <source>
        <strain evidence="1">VT-O1</strain>
    </source>
</reference>
<keyword evidence="2" id="KW-1185">Reference proteome</keyword>
<dbReference type="EMBL" id="JANAKD010001162">
    <property type="protein sequence ID" value="KAJ3482601.1"/>
    <property type="molecule type" value="Genomic_DNA"/>
</dbReference>
<sequence>MKGNPSASDAEGQIYGAATTNRAGLERETFYAMRNDVLLSLIDVYEKDFWSVDAVRAAQTYPAVWHAGLALAELYRSKVDEKTGHTGRTCYQVHAMAQYGRAIRSILETIGKSNITWADKEAVLLGTVLLLGFACLYGDLDLQSAHLRNAMQLFKKWPISEWLRRNEGSPIMNGSSLLRQCQIIEMRAIISHCGDEFHAGRPIRSDILSPMPLESTAAACTEFFSVLVPSAAACRSTSVNDMTEQSVPEILHSSHLLFASWDARLSAFLQARQLISNADQECILGLQIWSITARINIFLCSASGLDRELMYDKWHTSFERMADLAEQLCTTITQNMTGPQAMQNLKPFSFGSMISLALSVFTYCRNGLLKRKVIELLRRWPCRDGISDPRWMASTLEATMLLEKDGFKLHGGVRSNGCQCISEQHINAVHRCRVLKYIKHDVACSSYCQRILNGEI</sequence>
<organism evidence="1 2">
    <name type="scientific">Lecanicillium saksenae</name>
    <dbReference type="NCBI Taxonomy" id="468837"/>
    <lineage>
        <taxon>Eukaryota</taxon>
        <taxon>Fungi</taxon>
        <taxon>Dikarya</taxon>
        <taxon>Ascomycota</taxon>
        <taxon>Pezizomycotina</taxon>
        <taxon>Sordariomycetes</taxon>
        <taxon>Hypocreomycetidae</taxon>
        <taxon>Hypocreales</taxon>
        <taxon>Cordycipitaceae</taxon>
        <taxon>Lecanicillium</taxon>
    </lineage>
</organism>
<gene>
    <name evidence="1" type="ORF">NLG97_g7523</name>
</gene>
<comment type="caution">
    <text evidence="1">The sequence shown here is derived from an EMBL/GenBank/DDBJ whole genome shotgun (WGS) entry which is preliminary data.</text>
</comment>